<dbReference type="Gene3D" id="2.40.400.10">
    <property type="entry name" value="Acetoacetate decarboxylase-like"/>
    <property type="match status" value="1"/>
</dbReference>
<dbReference type="Pfam" id="PF06314">
    <property type="entry name" value="ADC"/>
    <property type="match status" value="1"/>
</dbReference>
<accession>A0ABS2MBF8</accession>
<dbReference type="InterPro" id="IPR010451">
    <property type="entry name" value="Acetoacetate_decarboxylase"/>
</dbReference>
<dbReference type="Proteomes" id="UP000732378">
    <property type="component" value="Unassembled WGS sequence"/>
</dbReference>
<organism evidence="1 2">
    <name type="scientific">Nocardioides salarius</name>
    <dbReference type="NCBI Taxonomy" id="374513"/>
    <lineage>
        <taxon>Bacteria</taxon>
        <taxon>Bacillati</taxon>
        <taxon>Actinomycetota</taxon>
        <taxon>Actinomycetes</taxon>
        <taxon>Propionibacteriales</taxon>
        <taxon>Nocardioidaceae</taxon>
        <taxon>Nocardioides</taxon>
    </lineage>
</organism>
<dbReference type="RefSeq" id="WP_193669558.1">
    <property type="nucleotide sequence ID" value="NZ_JACDTV010000009.1"/>
</dbReference>
<dbReference type="GO" id="GO:0047602">
    <property type="term" value="F:acetoacetate decarboxylase activity"/>
    <property type="evidence" value="ECO:0007669"/>
    <property type="project" value="UniProtKB-EC"/>
</dbReference>
<sequence>MGYRRTAEEIAAIRTTLSGVEFVGGESLSVDFLTHPGTVRAILPAELEPGDEPRLTAQVSRWRSNCVGDFAASAVYVSAQDEGVTGDYVLTMFMNSDMPLLFGRDLYGEPKKLGSSTIHRNDGHMTGVLARHGHELIRIEADLGEDRGPREVLGRNYNVKYDLAPDGSGLIGSPTLMRAEFAQHTTVLRTGPASLTLGGTVHDPLHELEILEQRDAVYVETGMRASCEVVGAMDAAEFFPLALGRSDYWPALVSARLPTHS</sequence>
<dbReference type="SUPFAM" id="SSF160104">
    <property type="entry name" value="Acetoacetate decarboxylase-like"/>
    <property type="match status" value="1"/>
</dbReference>
<proteinExistence type="predicted"/>
<gene>
    <name evidence="1" type="ORF">JOE61_002271</name>
</gene>
<dbReference type="EMBL" id="JAFBBZ010000001">
    <property type="protein sequence ID" value="MBM7508457.1"/>
    <property type="molecule type" value="Genomic_DNA"/>
</dbReference>
<name>A0ABS2MBF8_9ACTN</name>
<reference evidence="1 2" key="1">
    <citation type="submission" date="2021-01" db="EMBL/GenBank/DDBJ databases">
        <title>Sequencing the genomes of 1000 actinobacteria strains.</title>
        <authorList>
            <person name="Klenk H.-P."/>
        </authorList>
    </citation>
    <scope>NUCLEOTIDE SEQUENCE [LARGE SCALE GENOMIC DNA]</scope>
    <source>
        <strain evidence="1 2">DSM 18239</strain>
    </source>
</reference>
<keyword evidence="1" id="KW-0456">Lyase</keyword>
<dbReference type="EC" id="4.1.1.4" evidence="1"/>
<dbReference type="InterPro" id="IPR023375">
    <property type="entry name" value="ADC_dom_sf"/>
</dbReference>
<evidence type="ECO:0000313" key="2">
    <source>
        <dbReference type="Proteomes" id="UP000732378"/>
    </source>
</evidence>
<keyword evidence="2" id="KW-1185">Reference proteome</keyword>
<protein>
    <submittedName>
        <fullName evidence="1">Acetoacetate decarboxylase</fullName>
        <ecNumber evidence="1">4.1.1.4</ecNumber>
    </submittedName>
</protein>
<evidence type="ECO:0000313" key="1">
    <source>
        <dbReference type="EMBL" id="MBM7508457.1"/>
    </source>
</evidence>
<comment type="caution">
    <text evidence="1">The sequence shown here is derived from an EMBL/GenBank/DDBJ whole genome shotgun (WGS) entry which is preliminary data.</text>
</comment>